<evidence type="ECO:0000259" key="4">
    <source>
        <dbReference type="Pfam" id="PF04234"/>
    </source>
</evidence>
<feature type="chain" id="PRO_5017965279" evidence="3">
    <location>
        <begin position="22"/>
        <end position="140"/>
    </location>
</feature>
<dbReference type="AlphaFoldDB" id="A0A3N4DQA2"/>
<organism evidence="6 8">
    <name type="scientific">Shewanella psychromarinicola</name>
    <dbReference type="NCBI Taxonomy" id="2487742"/>
    <lineage>
        <taxon>Bacteria</taxon>
        <taxon>Pseudomonadati</taxon>
        <taxon>Pseudomonadota</taxon>
        <taxon>Gammaproteobacteria</taxon>
        <taxon>Alteromonadales</taxon>
        <taxon>Shewanellaceae</taxon>
        <taxon>Shewanella</taxon>
    </lineage>
</organism>
<protein>
    <submittedName>
        <fullName evidence="6">Copper resistance protein CopC</fullName>
    </submittedName>
</protein>
<dbReference type="SUPFAM" id="SSF81296">
    <property type="entry name" value="E set domains"/>
    <property type="match status" value="1"/>
</dbReference>
<evidence type="ECO:0000313" key="6">
    <source>
        <dbReference type="EMBL" id="RPA27386.1"/>
    </source>
</evidence>
<dbReference type="InterPro" id="IPR014755">
    <property type="entry name" value="Cu-Rt/internalin_Ig-like"/>
</dbReference>
<evidence type="ECO:0000256" key="3">
    <source>
        <dbReference type="SAM" id="SignalP"/>
    </source>
</evidence>
<name>A0A3N4DQA2_9GAMM</name>
<evidence type="ECO:0000313" key="5">
    <source>
        <dbReference type="EMBL" id="AZG36289.1"/>
    </source>
</evidence>
<dbReference type="EMBL" id="CP034073">
    <property type="protein sequence ID" value="AZG36289.1"/>
    <property type="molecule type" value="Genomic_DNA"/>
</dbReference>
<evidence type="ECO:0000313" key="8">
    <source>
        <dbReference type="Proteomes" id="UP000278855"/>
    </source>
</evidence>
<proteinExistence type="predicted"/>
<dbReference type="InterPro" id="IPR014756">
    <property type="entry name" value="Ig_E-set"/>
</dbReference>
<accession>A0A3N4DQA2</accession>
<evidence type="ECO:0000313" key="7">
    <source>
        <dbReference type="Proteomes" id="UP000273778"/>
    </source>
</evidence>
<dbReference type="EMBL" id="RKKB01000013">
    <property type="protein sequence ID" value="RPA27386.1"/>
    <property type="molecule type" value="Genomic_DNA"/>
</dbReference>
<keyword evidence="2" id="KW-0186">Copper</keyword>
<dbReference type="InterPro" id="IPR007348">
    <property type="entry name" value="CopC_dom"/>
</dbReference>
<dbReference type="KEGG" id="spsr:EGC80_16340"/>
<evidence type="ECO:0000256" key="2">
    <source>
        <dbReference type="ARBA" id="ARBA00023008"/>
    </source>
</evidence>
<keyword evidence="1 3" id="KW-0732">Signal</keyword>
<dbReference type="Pfam" id="PF04234">
    <property type="entry name" value="CopC"/>
    <property type="match status" value="1"/>
</dbReference>
<dbReference type="GO" id="GO:0005507">
    <property type="term" value="F:copper ion binding"/>
    <property type="evidence" value="ECO:0007669"/>
    <property type="project" value="InterPro"/>
</dbReference>
<evidence type="ECO:0000256" key="1">
    <source>
        <dbReference type="ARBA" id="ARBA00022729"/>
    </source>
</evidence>
<dbReference type="Proteomes" id="UP000273778">
    <property type="component" value="Chromosome"/>
</dbReference>
<reference evidence="5 7" key="1">
    <citation type="submission" date="2018-11" db="EMBL/GenBank/DDBJ databases">
        <title>Shewanella sp. M2.</title>
        <authorList>
            <person name="Hwang Y.J."/>
            <person name="Hwang C.Y."/>
        </authorList>
    </citation>
    <scope>NUCLEOTIDE SEQUENCE [LARGE SCALE GENOMIC DNA]</scope>
    <source>
        <strain evidence="5 7">M2</strain>
    </source>
</reference>
<feature type="signal peptide" evidence="3">
    <location>
        <begin position="1"/>
        <end position="21"/>
    </location>
</feature>
<reference evidence="8" key="2">
    <citation type="submission" date="2018-11" db="EMBL/GenBank/DDBJ databases">
        <title>Shewanella sp. R106.</title>
        <authorList>
            <person name="Hwang Y.J."/>
            <person name="Hwang C.Y."/>
        </authorList>
    </citation>
    <scope>NUCLEOTIDE SEQUENCE [LARGE SCALE GENOMIC DNA]</scope>
    <source>
        <strain evidence="8">R106</strain>
    </source>
</reference>
<feature type="domain" description="CopC" evidence="4">
    <location>
        <begin position="22"/>
        <end position="113"/>
    </location>
</feature>
<reference evidence="6" key="3">
    <citation type="submission" date="2018-11" db="EMBL/GenBank/DDBJ databases">
        <authorList>
            <person name="Hwang Y.J."/>
            <person name="Hwang C.Y."/>
        </authorList>
    </citation>
    <scope>NUCLEOTIDE SEQUENCE</scope>
    <source>
        <strain evidence="6">R106</strain>
    </source>
</reference>
<gene>
    <name evidence="6" type="ORF">EGC77_17615</name>
    <name evidence="5" type="ORF">EGC80_16340</name>
</gene>
<dbReference type="GO" id="GO:0042597">
    <property type="term" value="C:periplasmic space"/>
    <property type="evidence" value="ECO:0007669"/>
    <property type="project" value="InterPro"/>
</dbReference>
<sequence>MKLFNSALVATGLFLSGSALAHVGLSDSMPANGSMVSQAPTTLQLTFTAPVRLVKLTMQDEKQQSIPLTLPSSATSQEAFSFSLPALNAANYTVNWMIMSDDGHKMKGNMSFMLHNAGMNTHSATPMSMDHDTKEHTEHQ</sequence>
<dbReference type="RefSeq" id="WP_124013742.1">
    <property type="nucleotide sequence ID" value="NZ_CP034073.1"/>
</dbReference>
<dbReference type="GO" id="GO:0046688">
    <property type="term" value="P:response to copper ion"/>
    <property type="evidence" value="ECO:0007669"/>
    <property type="project" value="InterPro"/>
</dbReference>
<dbReference type="Gene3D" id="2.60.40.1220">
    <property type="match status" value="1"/>
</dbReference>
<dbReference type="Proteomes" id="UP000278855">
    <property type="component" value="Unassembled WGS sequence"/>
</dbReference>
<dbReference type="OrthoDB" id="5568545at2"/>
<keyword evidence="7" id="KW-1185">Reference proteome</keyword>